<sequence>MATTPAGRAATTRHRLAQGRLASRAVAEVLDLWRSLDPLRLTDQAWMRPILATLARHREDSAELAADYYRTFRRAEVPAAPAFTPRSAAAGTSAPWRDRAVTSLRVTGTRAVTRLLLGGLAPEVALDRAGPGVAAASSRHALAAGRAVVDTALRADPAARGWLRVTAADPCWWCAMLASRGAVYLSRRSAGTRGGTDEPYHDGCGCQAEPFFRTAVLPGTSQRFAAVWAESTKGLSGAAARRAFRRAHDAARNA</sequence>
<gene>
    <name evidence="1" type="ORF">ACFSYJ_08695</name>
</gene>
<accession>A0ABW5GB12</accession>
<name>A0ABW5GB12_9PSEU</name>
<dbReference type="InterPro" id="IPR057369">
    <property type="entry name" value="VG15"/>
</dbReference>
<proteinExistence type="predicted"/>
<organism evidence="1 2">
    <name type="scientific">Amycolatopsis samaneae</name>
    <dbReference type="NCBI Taxonomy" id="664691"/>
    <lineage>
        <taxon>Bacteria</taxon>
        <taxon>Bacillati</taxon>
        <taxon>Actinomycetota</taxon>
        <taxon>Actinomycetes</taxon>
        <taxon>Pseudonocardiales</taxon>
        <taxon>Pseudonocardiaceae</taxon>
        <taxon>Amycolatopsis</taxon>
    </lineage>
</organism>
<comment type="caution">
    <text evidence="1">The sequence shown here is derived from an EMBL/GenBank/DDBJ whole genome shotgun (WGS) entry which is preliminary data.</text>
</comment>
<reference evidence="2" key="1">
    <citation type="journal article" date="2019" name="Int. J. Syst. Evol. Microbiol.">
        <title>The Global Catalogue of Microorganisms (GCM) 10K type strain sequencing project: providing services to taxonomists for standard genome sequencing and annotation.</title>
        <authorList>
            <consortium name="The Broad Institute Genomics Platform"/>
            <consortium name="The Broad Institute Genome Sequencing Center for Infectious Disease"/>
            <person name="Wu L."/>
            <person name="Ma J."/>
        </authorList>
    </citation>
    <scope>NUCLEOTIDE SEQUENCE [LARGE SCALE GENOMIC DNA]</scope>
    <source>
        <strain evidence="2">CGMCC 4.7643</strain>
    </source>
</reference>
<protein>
    <submittedName>
        <fullName evidence="1">Uncharacterized protein</fullName>
    </submittedName>
</protein>
<dbReference type="RefSeq" id="WP_345387564.1">
    <property type="nucleotide sequence ID" value="NZ_BAABHG010000002.1"/>
</dbReference>
<dbReference type="Pfam" id="PF25310">
    <property type="entry name" value="VG15"/>
    <property type="match status" value="1"/>
</dbReference>
<dbReference type="Proteomes" id="UP001597419">
    <property type="component" value="Unassembled WGS sequence"/>
</dbReference>
<evidence type="ECO:0000313" key="2">
    <source>
        <dbReference type="Proteomes" id="UP001597419"/>
    </source>
</evidence>
<evidence type="ECO:0000313" key="1">
    <source>
        <dbReference type="EMBL" id="MFD2458676.1"/>
    </source>
</evidence>
<keyword evidence="2" id="KW-1185">Reference proteome</keyword>
<dbReference type="EMBL" id="JBHUKU010000004">
    <property type="protein sequence ID" value="MFD2458676.1"/>
    <property type="molecule type" value="Genomic_DNA"/>
</dbReference>